<gene>
    <name evidence="2" type="ORF">CDAR_25741</name>
</gene>
<keyword evidence="3" id="KW-1185">Reference proteome</keyword>
<dbReference type="EMBL" id="BPLQ01006751">
    <property type="protein sequence ID" value="GIY24894.1"/>
    <property type="molecule type" value="Genomic_DNA"/>
</dbReference>
<sequence>MLILWGDGGVVQPLETAKNQILLLVMTYDQYTLSHPSSKSSSENAMHRFPQEKKKTQQKEKGEFLTLIFMTSKTNEKVAHNR</sequence>
<proteinExistence type="predicted"/>
<reference evidence="2 3" key="1">
    <citation type="submission" date="2021-06" db="EMBL/GenBank/DDBJ databases">
        <title>Caerostris darwini draft genome.</title>
        <authorList>
            <person name="Kono N."/>
            <person name="Arakawa K."/>
        </authorList>
    </citation>
    <scope>NUCLEOTIDE SEQUENCE [LARGE SCALE GENOMIC DNA]</scope>
</reference>
<dbReference type="Proteomes" id="UP001054837">
    <property type="component" value="Unassembled WGS sequence"/>
</dbReference>
<comment type="caution">
    <text evidence="2">The sequence shown here is derived from an EMBL/GenBank/DDBJ whole genome shotgun (WGS) entry which is preliminary data.</text>
</comment>
<protein>
    <submittedName>
        <fullName evidence="2">Uncharacterized protein</fullName>
    </submittedName>
</protein>
<evidence type="ECO:0000313" key="2">
    <source>
        <dbReference type="EMBL" id="GIY24894.1"/>
    </source>
</evidence>
<feature type="region of interest" description="Disordered" evidence="1">
    <location>
        <begin position="35"/>
        <end position="60"/>
    </location>
</feature>
<evidence type="ECO:0000256" key="1">
    <source>
        <dbReference type="SAM" id="MobiDB-lite"/>
    </source>
</evidence>
<organism evidence="2 3">
    <name type="scientific">Caerostris darwini</name>
    <dbReference type="NCBI Taxonomy" id="1538125"/>
    <lineage>
        <taxon>Eukaryota</taxon>
        <taxon>Metazoa</taxon>
        <taxon>Ecdysozoa</taxon>
        <taxon>Arthropoda</taxon>
        <taxon>Chelicerata</taxon>
        <taxon>Arachnida</taxon>
        <taxon>Araneae</taxon>
        <taxon>Araneomorphae</taxon>
        <taxon>Entelegynae</taxon>
        <taxon>Araneoidea</taxon>
        <taxon>Araneidae</taxon>
        <taxon>Caerostris</taxon>
    </lineage>
</organism>
<name>A0AAV4RW21_9ARAC</name>
<feature type="compositionally biased region" description="Basic and acidic residues" evidence="1">
    <location>
        <begin position="45"/>
        <end position="60"/>
    </location>
</feature>
<feature type="compositionally biased region" description="Polar residues" evidence="1">
    <location>
        <begin position="35"/>
        <end position="44"/>
    </location>
</feature>
<evidence type="ECO:0000313" key="3">
    <source>
        <dbReference type="Proteomes" id="UP001054837"/>
    </source>
</evidence>
<accession>A0AAV4RW21</accession>
<dbReference type="AlphaFoldDB" id="A0AAV4RW21"/>